<evidence type="ECO:0000313" key="2">
    <source>
        <dbReference type="Proteomes" id="UP000267821"/>
    </source>
</evidence>
<organism evidence="1 2">
    <name type="scientific">Terfezia boudieri ATCC MYA-4762</name>
    <dbReference type="NCBI Taxonomy" id="1051890"/>
    <lineage>
        <taxon>Eukaryota</taxon>
        <taxon>Fungi</taxon>
        <taxon>Dikarya</taxon>
        <taxon>Ascomycota</taxon>
        <taxon>Pezizomycotina</taxon>
        <taxon>Pezizomycetes</taxon>
        <taxon>Pezizales</taxon>
        <taxon>Pezizaceae</taxon>
        <taxon>Terfezia</taxon>
    </lineage>
</organism>
<name>A0A3N4LJX2_9PEZI</name>
<gene>
    <name evidence="1" type="ORF">L211DRAFT_851179</name>
</gene>
<sequence>MSASTTSPILSLPASPFIFPLSASPSVLLLFSSPSVLPLFLSTSTLKLGPYSTISSSHLITVYPPFVCPLPSNIEARNNSLAFSFLSMSVKRASCGVKDSITASRNSSTSSSSSPENLSSVNNIPLVPLLISCPDPDDPDNPDELLAANNPDELLFSNAASRKKAAQINASLVTAIPQISIVVADDPSISSRSFSLLLPSVLLTQSLSERLVRKYVAKESIRSR</sequence>
<accession>A0A3N4LJX2</accession>
<dbReference type="InParanoid" id="A0A3N4LJX2"/>
<evidence type="ECO:0000313" key="1">
    <source>
        <dbReference type="EMBL" id="RPB21702.1"/>
    </source>
</evidence>
<protein>
    <submittedName>
        <fullName evidence="1">Uncharacterized protein</fullName>
    </submittedName>
</protein>
<dbReference type="Proteomes" id="UP000267821">
    <property type="component" value="Unassembled WGS sequence"/>
</dbReference>
<reference evidence="1 2" key="1">
    <citation type="journal article" date="2018" name="Nat. Ecol. Evol.">
        <title>Pezizomycetes genomes reveal the molecular basis of ectomycorrhizal truffle lifestyle.</title>
        <authorList>
            <person name="Murat C."/>
            <person name="Payen T."/>
            <person name="Noel B."/>
            <person name="Kuo A."/>
            <person name="Morin E."/>
            <person name="Chen J."/>
            <person name="Kohler A."/>
            <person name="Krizsan K."/>
            <person name="Balestrini R."/>
            <person name="Da Silva C."/>
            <person name="Montanini B."/>
            <person name="Hainaut M."/>
            <person name="Levati E."/>
            <person name="Barry K.W."/>
            <person name="Belfiori B."/>
            <person name="Cichocki N."/>
            <person name="Clum A."/>
            <person name="Dockter R.B."/>
            <person name="Fauchery L."/>
            <person name="Guy J."/>
            <person name="Iotti M."/>
            <person name="Le Tacon F."/>
            <person name="Lindquist E.A."/>
            <person name="Lipzen A."/>
            <person name="Malagnac F."/>
            <person name="Mello A."/>
            <person name="Molinier V."/>
            <person name="Miyauchi S."/>
            <person name="Poulain J."/>
            <person name="Riccioni C."/>
            <person name="Rubini A."/>
            <person name="Sitrit Y."/>
            <person name="Splivallo R."/>
            <person name="Traeger S."/>
            <person name="Wang M."/>
            <person name="Zifcakova L."/>
            <person name="Wipf D."/>
            <person name="Zambonelli A."/>
            <person name="Paolocci F."/>
            <person name="Nowrousian M."/>
            <person name="Ottonello S."/>
            <person name="Baldrian P."/>
            <person name="Spatafora J.W."/>
            <person name="Henrissat B."/>
            <person name="Nagy L.G."/>
            <person name="Aury J.M."/>
            <person name="Wincker P."/>
            <person name="Grigoriev I.V."/>
            <person name="Bonfante P."/>
            <person name="Martin F.M."/>
        </authorList>
    </citation>
    <scope>NUCLEOTIDE SEQUENCE [LARGE SCALE GENOMIC DNA]</scope>
    <source>
        <strain evidence="1 2">ATCC MYA-4762</strain>
    </source>
</reference>
<proteinExistence type="predicted"/>
<dbReference type="AlphaFoldDB" id="A0A3N4LJX2"/>
<dbReference type="EMBL" id="ML121557">
    <property type="protein sequence ID" value="RPB21702.1"/>
    <property type="molecule type" value="Genomic_DNA"/>
</dbReference>
<keyword evidence="2" id="KW-1185">Reference proteome</keyword>